<dbReference type="AlphaFoldDB" id="A0A839EYK6"/>
<dbReference type="Proteomes" id="UP000549052">
    <property type="component" value="Unassembled WGS sequence"/>
</dbReference>
<evidence type="ECO:0000313" key="3">
    <source>
        <dbReference type="Proteomes" id="UP000549052"/>
    </source>
</evidence>
<protein>
    <submittedName>
        <fullName evidence="2">Uncharacterized protein</fullName>
    </submittedName>
</protein>
<evidence type="ECO:0000313" key="2">
    <source>
        <dbReference type="EMBL" id="MBA8881477.1"/>
    </source>
</evidence>
<gene>
    <name evidence="2" type="ORF">FHW16_005218</name>
</gene>
<sequence>MLLKTAPPKLQKRQRRQKQALPARCERKKNYCPVAEFRHSQVVNSIHGGMVLVRQNSECFGRMTLSESRLRPKFVHLEDFMNG</sequence>
<reference evidence="2 3" key="1">
    <citation type="submission" date="2020-07" db="EMBL/GenBank/DDBJ databases">
        <title>Genomic Encyclopedia of Type Strains, Phase IV (KMG-V): Genome sequencing to study the core and pangenomes of soil and plant-associated prokaryotes.</title>
        <authorList>
            <person name="Whitman W."/>
        </authorList>
    </citation>
    <scope>NUCLEOTIDE SEQUENCE [LARGE SCALE GENOMIC DNA]</scope>
    <source>
        <strain evidence="2 3">AN3</strain>
    </source>
</reference>
<accession>A0A839EYK6</accession>
<name>A0A839EYK6_9HYPH</name>
<dbReference type="EMBL" id="JACGXN010000014">
    <property type="protein sequence ID" value="MBA8881477.1"/>
    <property type="molecule type" value="Genomic_DNA"/>
</dbReference>
<keyword evidence="3" id="KW-1185">Reference proteome</keyword>
<evidence type="ECO:0000256" key="1">
    <source>
        <dbReference type="SAM" id="MobiDB-lite"/>
    </source>
</evidence>
<proteinExistence type="predicted"/>
<feature type="region of interest" description="Disordered" evidence="1">
    <location>
        <begin position="1"/>
        <end position="22"/>
    </location>
</feature>
<organism evidence="2 3">
    <name type="scientific">Phyllobacterium myrsinacearum</name>
    <dbReference type="NCBI Taxonomy" id="28101"/>
    <lineage>
        <taxon>Bacteria</taxon>
        <taxon>Pseudomonadati</taxon>
        <taxon>Pseudomonadota</taxon>
        <taxon>Alphaproteobacteria</taxon>
        <taxon>Hyphomicrobiales</taxon>
        <taxon>Phyllobacteriaceae</taxon>
        <taxon>Phyllobacterium</taxon>
    </lineage>
</organism>
<comment type="caution">
    <text evidence="2">The sequence shown here is derived from an EMBL/GenBank/DDBJ whole genome shotgun (WGS) entry which is preliminary data.</text>
</comment>